<dbReference type="Proteomes" id="UP001432322">
    <property type="component" value="Unassembled WGS sequence"/>
</dbReference>
<dbReference type="EMBL" id="BTSY01000004">
    <property type="protein sequence ID" value="GMT21344.1"/>
    <property type="molecule type" value="Genomic_DNA"/>
</dbReference>
<reference evidence="1" key="1">
    <citation type="submission" date="2023-10" db="EMBL/GenBank/DDBJ databases">
        <title>Genome assembly of Pristionchus species.</title>
        <authorList>
            <person name="Yoshida K."/>
            <person name="Sommer R.J."/>
        </authorList>
    </citation>
    <scope>NUCLEOTIDE SEQUENCE</scope>
    <source>
        <strain evidence="1">RS5133</strain>
    </source>
</reference>
<organism evidence="1 2">
    <name type="scientific">Pristionchus fissidentatus</name>
    <dbReference type="NCBI Taxonomy" id="1538716"/>
    <lineage>
        <taxon>Eukaryota</taxon>
        <taxon>Metazoa</taxon>
        <taxon>Ecdysozoa</taxon>
        <taxon>Nematoda</taxon>
        <taxon>Chromadorea</taxon>
        <taxon>Rhabditida</taxon>
        <taxon>Rhabditina</taxon>
        <taxon>Diplogasteromorpha</taxon>
        <taxon>Diplogasteroidea</taxon>
        <taxon>Neodiplogasteridae</taxon>
        <taxon>Pristionchus</taxon>
    </lineage>
</organism>
<keyword evidence="2" id="KW-1185">Reference proteome</keyword>
<comment type="caution">
    <text evidence="1">The sequence shown here is derived from an EMBL/GenBank/DDBJ whole genome shotgun (WGS) entry which is preliminary data.</text>
</comment>
<accession>A0AAV5VSI9</accession>
<evidence type="ECO:0000313" key="1">
    <source>
        <dbReference type="EMBL" id="GMT21344.1"/>
    </source>
</evidence>
<protein>
    <submittedName>
        <fullName evidence="1">Uncharacterized protein</fullName>
    </submittedName>
</protein>
<dbReference type="AlphaFoldDB" id="A0AAV5VSI9"/>
<evidence type="ECO:0000313" key="2">
    <source>
        <dbReference type="Proteomes" id="UP001432322"/>
    </source>
</evidence>
<sequence>INAPGCKSLDEVGVGSAGGEDTNVAALGHTVGKRETDLGVVEGLDVDALGIGSLDGLDLEDVDAVSTGTMASSHVTIHLGDGSGDADITVLTVHVVVAGTGIVLEPDTVVLDGSLVLLEDLLDLKDLSVGLLQTTEHRDEVPETGLGDDGVGGEDLHLVDGSDGLLLSRELTSGDDVLVKNLSLSPGRHV</sequence>
<feature type="non-terminal residue" evidence="1">
    <location>
        <position position="1"/>
    </location>
</feature>
<name>A0AAV5VSI9_9BILA</name>
<gene>
    <name evidence="1" type="ORF">PFISCL1PPCAC_12641</name>
</gene>
<proteinExistence type="predicted"/>